<feature type="compositionally biased region" description="Basic and acidic residues" evidence="7">
    <location>
        <begin position="616"/>
        <end position="625"/>
    </location>
</feature>
<evidence type="ECO:0000256" key="3">
    <source>
        <dbReference type="ARBA" id="ARBA00022475"/>
    </source>
</evidence>
<dbReference type="Proteomes" id="UP000002009">
    <property type="component" value="Chromosome 10"/>
</dbReference>
<evidence type="ECO:0000256" key="5">
    <source>
        <dbReference type="ARBA" id="ARBA00022989"/>
    </source>
</evidence>
<feature type="transmembrane region" description="Helical" evidence="8">
    <location>
        <begin position="355"/>
        <end position="382"/>
    </location>
</feature>
<comment type="subcellular location">
    <subcellularLocation>
        <location evidence="1">Cell membrane</location>
        <topology evidence="1">Multi-pass membrane protein</topology>
    </subcellularLocation>
</comment>
<name>C1FH81_MICCC</name>
<evidence type="ECO:0000256" key="8">
    <source>
        <dbReference type="SAM" id="Phobius"/>
    </source>
</evidence>
<dbReference type="InterPro" id="IPR011014">
    <property type="entry name" value="MscS_channel_TM-2"/>
</dbReference>
<feature type="transmembrane region" description="Helical" evidence="8">
    <location>
        <begin position="165"/>
        <end position="186"/>
    </location>
</feature>
<dbReference type="InterPro" id="IPR049142">
    <property type="entry name" value="MS_channel_1st"/>
</dbReference>
<organism evidence="12 13">
    <name type="scientific">Micromonas commoda (strain RCC299 / NOUM17 / CCMP2709)</name>
    <name type="common">Picoplanktonic green alga</name>
    <dbReference type="NCBI Taxonomy" id="296587"/>
    <lineage>
        <taxon>Eukaryota</taxon>
        <taxon>Viridiplantae</taxon>
        <taxon>Chlorophyta</taxon>
        <taxon>Mamiellophyceae</taxon>
        <taxon>Mamiellales</taxon>
        <taxon>Mamiellaceae</taxon>
        <taxon>Micromonas</taxon>
    </lineage>
</organism>
<keyword evidence="6 8" id="KW-0472">Membrane</keyword>
<dbReference type="PANTHER" id="PTHR43634:SF2">
    <property type="entry name" value="LOW CONDUCTANCE MECHANOSENSITIVE CHANNEL YNAI"/>
    <property type="match status" value="1"/>
</dbReference>
<dbReference type="InterPro" id="IPR045042">
    <property type="entry name" value="YnaI-like"/>
</dbReference>
<evidence type="ECO:0000256" key="4">
    <source>
        <dbReference type="ARBA" id="ARBA00022692"/>
    </source>
</evidence>
<dbReference type="GO" id="GO:0005886">
    <property type="term" value="C:plasma membrane"/>
    <property type="evidence" value="ECO:0007669"/>
    <property type="project" value="UniProtKB-SubCell"/>
</dbReference>
<dbReference type="Gene3D" id="1.10.287.1260">
    <property type="match status" value="1"/>
</dbReference>
<dbReference type="KEGG" id="mis:MICPUN_102739"/>
<dbReference type="eggNOG" id="ENOG502QTPM">
    <property type="taxonomic scope" value="Eukaryota"/>
</dbReference>
<accession>C1FH81</accession>
<dbReference type="AlphaFoldDB" id="C1FH81"/>
<evidence type="ECO:0000256" key="2">
    <source>
        <dbReference type="ARBA" id="ARBA00008017"/>
    </source>
</evidence>
<feature type="region of interest" description="Disordered" evidence="7">
    <location>
        <begin position="59"/>
        <end position="148"/>
    </location>
</feature>
<evidence type="ECO:0000259" key="11">
    <source>
        <dbReference type="Pfam" id="PF24956"/>
    </source>
</evidence>
<evidence type="ECO:0000256" key="7">
    <source>
        <dbReference type="SAM" id="MobiDB-lite"/>
    </source>
</evidence>
<dbReference type="STRING" id="296587.C1FH81"/>
<dbReference type="Pfam" id="PF00924">
    <property type="entry name" value="MS_channel_2nd"/>
    <property type="match status" value="1"/>
</dbReference>
<dbReference type="PANTHER" id="PTHR43634">
    <property type="entry name" value="OW CONDUCTANCE MECHANOSENSITIVE CHANNEL"/>
    <property type="match status" value="1"/>
</dbReference>
<dbReference type="GO" id="GO:0055085">
    <property type="term" value="P:transmembrane transport"/>
    <property type="evidence" value="ECO:0007669"/>
    <property type="project" value="InterPro"/>
</dbReference>
<feature type="domain" description="Mechanosensitive ion channel MscS" evidence="9">
    <location>
        <begin position="394"/>
        <end position="465"/>
    </location>
</feature>
<dbReference type="InParanoid" id="C1FH81"/>
<keyword evidence="4 8" id="KW-0812">Transmembrane</keyword>
<dbReference type="RefSeq" id="XP_002508793.1">
    <property type="nucleotide sequence ID" value="XM_002508747.1"/>
</dbReference>
<dbReference type="GeneID" id="8247070"/>
<dbReference type="InterPro" id="IPR056876">
    <property type="entry name" value="Msl2-3_C"/>
</dbReference>
<dbReference type="OMA" id="FMPGDEI"/>
<feature type="compositionally biased region" description="Basic residues" evidence="7">
    <location>
        <begin position="106"/>
        <end position="120"/>
    </location>
</feature>
<dbReference type="EMBL" id="CP001576">
    <property type="protein sequence ID" value="ACO70051.1"/>
    <property type="molecule type" value="Genomic_DNA"/>
</dbReference>
<dbReference type="Pfam" id="PF21088">
    <property type="entry name" value="MS_channel_1st"/>
    <property type="match status" value="1"/>
</dbReference>
<dbReference type="SUPFAM" id="SSF50182">
    <property type="entry name" value="Sm-like ribonucleoproteins"/>
    <property type="match status" value="1"/>
</dbReference>
<reference evidence="12 13" key="1">
    <citation type="journal article" date="2009" name="Science">
        <title>Green evolution and dynamic adaptations revealed by genomes of the marine picoeukaryotes Micromonas.</title>
        <authorList>
            <person name="Worden A.Z."/>
            <person name="Lee J.H."/>
            <person name="Mock T."/>
            <person name="Rouze P."/>
            <person name="Simmons M.P."/>
            <person name="Aerts A.L."/>
            <person name="Allen A.E."/>
            <person name="Cuvelier M.L."/>
            <person name="Derelle E."/>
            <person name="Everett M.V."/>
            <person name="Foulon E."/>
            <person name="Grimwood J."/>
            <person name="Gundlach H."/>
            <person name="Henrissat B."/>
            <person name="Napoli C."/>
            <person name="McDonald S.M."/>
            <person name="Parker M.S."/>
            <person name="Rombauts S."/>
            <person name="Salamov A."/>
            <person name="Von Dassow P."/>
            <person name="Badger J.H."/>
            <person name="Coutinho P.M."/>
            <person name="Demir E."/>
            <person name="Dubchak I."/>
            <person name="Gentemann C."/>
            <person name="Eikrem W."/>
            <person name="Gready J.E."/>
            <person name="John U."/>
            <person name="Lanier W."/>
            <person name="Lindquist E.A."/>
            <person name="Lucas S."/>
            <person name="Mayer K.F."/>
            <person name="Moreau H."/>
            <person name="Not F."/>
            <person name="Otillar R."/>
            <person name="Panaud O."/>
            <person name="Pangilinan J."/>
            <person name="Paulsen I."/>
            <person name="Piegu B."/>
            <person name="Poliakov A."/>
            <person name="Robbens S."/>
            <person name="Schmutz J."/>
            <person name="Toulza E."/>
            <person name="Wyss T."/>
            <person name="Zelensky A."/>
            <person name="Zhou K."/>
            <person name="Armbrust E.V."/>
            <person name="Bhattacharya D."/>
            <person name="Goodenough U.W."/>
            <person name="Van de Peer Y."/>
            <person name="Grigoriev I.V."/>
        </authorList>
    </citation>
    <scope>NUCLEOTIDE SEQUENCE [LARGE SCALE GENOMIC DNA]</scope>
    <source>
        <strain evidence="13">RCC299 / NOUM17</strain>
    </source>
</reference>
<feature type="transmembrane region" description="Helical" evidence="8">
    <location>
        <begin position="291"/>
        <end position="315"/>
    </location>
</feature>
<evidence type="ECO:0000313" key="13">
    <source>
        <dbReference type="Proteomes" id="UP000002009"/>
    </source>
</evidence>
<keyword evidence="5 8" id="KW-1133">Transmembrane helix</keyword>
<feature type="region of interest" description="Disordered" evidence="7">
    <location>
        <begin position="586"/>
        <end position="656"/>
    </location>
</feature>
<dbReference type="SUPFAM" id="SSF82861">
    <property type="entry name" value="Mechanosensitive channel protein MscS (YggB), transmembrane region"/>
    <property type="match status" value="1"/>
</dbReference>
<evidence type="ECO:0000256" key="1">
    <source>
        <dbReference type="ARBA" id="ARBA00004651"/>
    </source>
</evidence>
<feature type="compositionally biased region" description="Basic and acidic residues" evidence="7">
    <location>
        <begin position="637"/>
        <end position="656"/>
    </location>
</feature>
<evidence type="ECO:0000259" key="9">
    <source>
        <dbReference type="Pfam" id="PF00924"/>
    </source>
</evidence>
<dbReference type="Gene3D" id="2.30.30.60">
    <property type="match status" value="1"/>
</dbReference>
<feature type="compositionally biased region" description="Acidic residues" evidence="7">
    <location>
        <begin position="132"/>
        <end position="148"/>
    </location>
</feature>
<sequence length="656" mass="72370">MTTPRTRLGIERGAEHVCAKMYSVSSLVVGCASRPSPRAGGGPRSRVAVRAWVRAPVPRGDAFKTRGGGRDYLFGRGGPRGAARRLRMADPGAESAAGGGESSGKQGKKNKQGKKKNKQGKKGENEDPAAVTDEETEEGEGEGADDEVAEAADADARFKLSRGTIVVSVILVFLSVVIAALVHLPFRAAALKSVKVTYNVLKILTQGGLNQARTNADTVDGILSILTLIVLRFALQPVAKRLYFWWTNTRSEKQYEASPLYWLLLNVYGPVELALVTVAGMRLLEAGIERIGIIPTALLNTVVEKLVVVALVATLSRVALSWQDRFFEQQAFELELEGKTLQADRLAGVSKLSSIATYLVTIVLGLKALGVNVGALVTFGGISGLAIGLAGRQILENAFMGLMLYATAPFMPGDEIVFSTREEKNIQGHVIDIGLFRTSIRSFQRELYYVPNSLFSSLVVLNITRKGKQWRIKQDILIRHSDSARVAAALSAYRSLLKSDGRVVQRLHRRVFLSEVTPEGLMCRISFYVEAKNKDQFSGINQDFLSAFLETLRKNDVRLAVPMRGVMQMQDSDEILAELERYREKERKEKDEREMIELNDEGLPDEEENLRRKEKKEKQKSKLTEALEEISASASDSSKKSKKKEEEKKEDASAPR</sequence>
<feature type="compositionally biased region" description="Basic and acidic residues" evidence="7">
    <location>
        <begin position="586"/>
        <end position="596"/>
    </location>
</feature>
<feature type="compositionally biased region" description="Acidic residues" evidence="7">
    <location>
        <begin position="597"/>
        <end position="608"/>
    </location>
</feature>
<gene>
    <name evidence="12" type="ORF">MICPUN_102739</name>
</gene>
<dbReference type="PROSITE" id="PS51257">
    <property type="entry name" value="PROKAR_LIPOPROTEIN"/>
    <property type="match status" value="1"/>
</dbReference>
<feature type="transmembrane region" description="Helical" evidence="8">
    <location>
        <begin position="221"/>
        <end position="239"/>
    </location>
</feature>
<keyword evidence="3" id="KW-1003">Cell membrane</keyword>
<keyword evidence="13" id="KW-1185">Reference proteome</keyword>
<feature type="transmembrane region" description="Helical" evidence="8">
    <location>
        <begin position="259"/>
        <end position="279"/>
    </location>
</feature>
<dbReference type="InterPro" id="IPR006685">
    <property type="entry name" value="MscS_channel_2nd"/>
</dbReference>
<evidence type="ECO:0000313" key="12">
    <source>
        <dbReference type="EMBL" id="ACO70051.1"/>
    </source>
</evidence>
<comment type="similarity">
    <text evidence="2">Belongs to the MscS (TC 1.A.23) family.</text>
</comment>
<dbReference type="InterPro" id="IPR023408">
    <property type="entry name" value="MscS_beta-dom_sf"/>
</dbReference>
<evidence type="ECO:0000256" key="6">
    <source>
        <dbReference type="ARBA" id="ARBA00023136"/>
    </source>
</evidence>
<dbReference type="InterPro" id="IPR010920">
    <property type="entry name" value="LSM_dom_sf"/>
</dbReference>
<evidence type="ECO:0000259" key="10">
    <source>
        <dbReference type="Pfam" id="PF21088"/>
    </source>
</evidence>
<proteinExistence type="inferred from homology"/>
<feature type="domain" description="Mechanosensitive ion channel protein 2/3 C-terminal" evidence="11">
    <location>
        <begin position="470"/>
        <end position="549"/>
    </location>
</feature>
<dbReference type="OrthoDB" id="567160at2759"/>
<protein>
    <submittedName>
        <fullName evidence="12">Small conductance mechanosensitive ion channel family</fullName>
    </submittedName>
</protein>
<feature type="domain" description="Mechanosensitive ion channel transmembrane helices 2/3" evidence="10">
    <location>
        <begin position="351"/>
        <end position="391"/>
    </location>
</feature>
<dbReference type="Pfam" id="PF24956">
    <property type="entry name" value="Msl2-3_C"/>
    <property type="match status" value="1"/>
</dbReference>